<evidence type="ECO:0000256" key="5">
    <source>
        <dbReference type="ARBA" id="ARBA00023125"/>
    </source>
</evidence>
<dbReference type="RefSeq" id="XP_005537749.1">
    <property type="nucleotide sequence ID" value="XM_005537692.1"/>
</dbReference>
<dbReference type="InterPro" id="IPR017261">
    <property type="entry name" value="DNA_mismatch_repair_MutS/MSH"/>
</dbReference>
<dbReference type="InterPro" id="IPR007861">
    <property type="entry name" value="DNA_mismatch_repair_MutS_clamp"/>
</dbReference>
<evidence type="ECO:0000256" key="2">
    <source>
        <dbReference type="ARBA" id="ARBA00022741"/>
    </source>
</evidence>
<evidence type="ECO:0000259" key="10">
    <source>
        <dbReference type="PROSITE" id="PS00486"/>
    </source>
</evidence>
<evidence type="ECO:0000256" key="3">
    <source>
        <dbReference type="ARBA" id="ARBA00022763"/>
    </source>
</evidence>
<proteinExistence type="inferred from homology"/>
<dbReference type="GO" id="GO:0140664">
    <property type="term" value="F:ATP-dependent DNA damage sensor activity"/>
    <property type="evidence" value="ECO:0007669"/>
    <property type="project" value="InterPro"/>
</dbReference>
<evidence type="ECO:0000256" key="9">
    <source>
        <dbReference type="SAM" id="MobiDB-lite"/>
    </source>
</evidence>
<reference evidence="11 12" key="2">
    <citation type="journal article" date="2007" name="BMC Biol.">
        <title>A 100%-complete sequence reveals unusually simple genomic features in the hot-spring red alga Cyanidioschyzon merolae.</title>
        <authorList>
            <person name="Nozaki H."/>
            <person name="Takano H."/>
            <person name="Misumi O."/>
            <person name="Terasawa K."/>
            <person name="Matsuzaki M."/>
            <person name="Maruyama S."/>
            <person name="Nishida K."/>
            <person name="Yagisawa F."/>
            <person name="Yoshida Y."/>
            <person name="Fujiwara T."/>
            <person name="Takio S."/>
            <person name="Tamura K."/>
            <person name="Chung S.J."/>
            <person name="Nakamura S."/>
            <person name="Kuroiwa H."/>
            <person name="Tanaka K."/>
            <person name="Sato N."/>
            <person name="Kuroiwa T."/>
        </authorList>
    </citation>
    <scope>NUCLEOTIDE SEQUENCE [LARGE SCALE GENOMIC DNA]</scope>
    <source>
        <strain evidence="11 12">10D</strain>
    </source>
</reference>
<dbReference type="Gene3D" id="1.10.1420.10">
    <property type="match status" value="3"/>
</dbReference>
<keyword evidence="6 7" id="KW-0234">DNA repair</keyword>
<dbReference type="PANTHER" id="PTHR11361">
    <property type="entry name" value="DNA MISMATCH REPAIR PROTEIN MUTS FAMILY MEMBER"/>
    <property type="match status" value="1"/>
</dbReference>
<dbReference type="Proteomes" id="UP000007014">
    <property type="component" value="Chromosome 16"/>
</dbReference>
<feature type="region of interest" description="Disordered" evidence="9">
    <location>
        <begin position="618"/>
        <end position="656"/>
    </location>
</feature>
<comment type="function">
    <text evidence="7 8">Component of the post-replicative DNA mismatch repair system (MMR).</text>
</comment>
<sequence length="1119" mass="124052">MRRPPATFVVPSRAIRNTGENVEYRNSLSVENLGKHLWKERRQRRRYVPPLPDANRHSRQRVPVAPARCRGLLLCCQDCSEYELKSFVDRDEDEHGTGGGRGESSGSRSSPNFISWRQVDRAQLTPLFRHFLSVKDRFPDAVILYQCGDFFETFFDDAVVLHEKLELALTGKDAGKEVGRVPMAGVPLSSLDRYCAALLEHGYHVAVVEQVEPANGRSGGDGALVRREVTRMLTPGTVLEEGLLDARSNNYLVALWGQRLTSVRGDVDRRSPSKSSRCTADATNWLFGLAYLDVSTGDFGSTAVENDVEDLQAELGRLHPAEVLLTDDISEEVSSCLEGVLERTFTTNGWRASITRRPRAFFDLECARKRIEERFGSQLDSVFDERQLKSIVQIRVIGALLALVNETLERAQAPIAFAMPQTAANATPLEPIVSGNLLTPLQPPRPYQIQGSMMLDGTALRNLEIVHPARDSRSRRGTLLWAMDATVTAMGARLLRRWLLRPSRDLETIRYRQQQVQRWQRDHLQRERLRRLLRGVADIERLAGKVATRRANPRELYALAASLCRLSTLLSEVEARIGAGTGSAEAPCWPAAASSATKDLIKLAHQVVFDAFLTRDKEEGSPSASESAVAGSTLRGREPRGVALSPPPPYGVPVRLPSAAEDRPIFRSGFHAELDLLREQAAGDLAWITAYEAQERERTGIASLRVSYHNVFGYYIQIPSRFTNPSNTSQNGRSQPTALPTNYVRRQTLKSVERYVTPELREREQLILGARARVAALECRLFYDLLEQFGAAIDTIRSMASWVAELDVLLGFAEIALERNYTMPEVVDSSDPVSGRLVDIEDGRHPVVECTLPPNERFVPNSLRIGDGTVDMVLLMGANASGKSVFLRQVALIQIMAQCGSFVPAKRARLALTDRIFTRVGAADDIAAAKSTFVMEMEETATILRHVTPNSLVLLDEVGRGTSTADGLAIAQAVTEYLVSEAVRARGIFATHFHELAQLEHAFSNITCFHMAVIERYPTGNVEPAIVFLHRLERGAASRSFGIEVAQQCGLVAAIVQRARELVRDDSSANHEPPKGPGTATEAAQASNVKVQVQRMQPRRWRPRNKPSDLDAGFCAARV</sequence>
<dbReference type="GO" id="GO:0030983">
    <property type="term" value="F:mismatched DNA binding"/>
    <property type="evidence" value="ECO:0007669"/>
    <property type="project" value="UniProtKB-UniRule"/>
</dbReference>
<keyword evidence="4 7" id="KW-0067">ATP-binding</keyword>
<dbReference type="SMART" id="SM00534">
    <property type="entry name" value="MUTSac"/>
    <property type="match status" value="1"/>
</dbReference>
<feature type="region of interest" description="Disordered" evidence="9">
    <location>
        <begin position="1064"/>
        <end position="1109"/>
    </location>
</feature>
<evidence type="ECO:0000313" key="11">
    <source>
        <dbReference type="EMBL" id="BAM81713.1"/>
    </source>
</evidence>
<dbReference type="AlphaFoldDB" id="M1VJZ3"/>
<dbReference type="InterPro" id="IPR027417">
    <property type="entry name" value="P-loop_NTPase"/>
</dbReference>
<dbReference type="Gramene" id="CMP052CT">
    <property type="protein sequence ID" value="CMP052CT"/>
    <property type="gene ID" value="CMP052C"/>
</dbReference>
<keyword evidence="5 7" id="KW-0238">DNA-binding</keyword>
<dbReference type="SMART" id="SM00533">
    <property type="entry name" value="MUTSd"/>
    <property type="match status" value="1"/>
</dbReference>
<dbReference type="InterPro" id="IPR036678">
    <property type="entry name" value="MutS_con_dom_sf"/>
</dbReference>
<dbReference type="Pfam" id="PF05192">
    <property type="entry name" value="MutS_III"/>
    <property type="match status" value="1"/>
</dbReference>
<dbReference type="OMA" id="DTWIMRR"/>
<dbReference type="GeneID" id="16995943"/>
<dbReference type="KEGG" id="cme:CYME_CMP052C"/>
<dbReference type="InterPro" id="IPR007696">
    <property type="entry name" value="DNA_mismatch_repair_MutS_core"/>
</dbReference>
<dbReference type="PANTHER" id="PTHR11361:SF34">
    <property type="entry name" value="DNA MISMATCH REPAIR PROTEIN MSH1, MITOCHONDRIAL"/>
    <property type="match status" value="1"/>
</dbReference>
<feature type="region of interest" description="Disordered" evidence="9">
    <location>
        <begin position="90"/>
        <end position="111"/>
    </location>
</feature>
<keyword evidence="2 7" id="KW-0547">Nucleotide-binding</keyword>
<dbReference type="SUPFAM" id="SSF48334">
    <property type="entry name" value="DNA repair protein MutS, domain III"/>
    <property type="match status" value="1"/>
</dbReference>
<dbReference type="HOGENOM" id="CLU_002472_3_1_1"/>
<dbReference type="Gene3D" id="3.30.420.110">
    <property type="entry name" value="MutS, connector domain"/>
    <property type="match status" value="1"/>
</dbReference>
<dbReference type="FunFam" id="3.40.50.300:FF:000870">
    <property type="entry name" value="MutS protein homolog 4"/>
    <property type="match status" value="1"/>
</dbReference>
<dbReference type="OrthoDB" id="121051at2759"/>
<gene>
    <name evidence="11" type="ORF">CYME_CMP052C</name>
</gene>
<dbReference type="Gene3D" id="3.40.50.300">
    <property type="entry name" value="P-loop containing nucleotide triphosphate hydrolases"/>
    <property type="match status" value="1"/>
</dbReference>
<dbReference type="InterPro" id="IPR000432">
    <property type="entry name" value="DNA_mismatch_repair_MutS_C"/>
</dbReference>
<accession>M1VJZ3</accession>
<dbReference type="eggNOG" id="KOG0217">
    <property type="taxonomic scope" value="Eukaryota"/>
</dbReference>
<protein>
    <recommendedName>
        <fullName evidence="7">DNA mismatch repair protein</fullName>
    </recommendedName>
</protein>
<dbReference type="Gene3D" id="3.40.1170.10">
    <property type="entry name" value="DNA repair protein MutS, domain I"/>
    <property type="match status" value="1"/>
</dbReference>
<evidence type="ECO:0000256" key="1">
    <source>
        <dbReference type="ARBA" id="ARBA00006271"/>
    </source>
</evidence>
<dbReference type="SUPFAM" id="SSF53150">
    <property type="entry name" value="DNA repair protein MutS, domain II"/>
    <property type="match status" value="1"/>
</dbReference>
<name>M1VJZ3_CYAM1</name>
<feature type="compositionally biased region" description="Polar residues" evidence="9">
    <location>
        <begin position="1082"/>
        <end position="1095"/>
    </location>
</feature>
<evidence type="ECO:0000313" key="12">
    <source>
        <dbReference type="Proteomes" id="UP000007014"/>
    </source>
</evidence>
<keyword evidence="3 7" id="KW-0227">DNA damage</keyword>
<dbReference type="GO" id="GO:0005524">
    <property type="term" value="F:ATP binding"/>
    <property type="evidence" value="ECO:0007669"/>
    <property type="project" value="UniProtKB-UniRule"/>
</dbReference>
<reference evidence="11 12" key="1">
    <citation type="journal article" date="2004" name="Nature">
        <title>Genome sequence of the ultrasmall unicellular red alga Cyanidioschyzon merolae 10D.</title>
        <authorList>
            <person name="Matsuzaki M."/>
            <person name="Misumi O."/>
            <person name="Shin-i T."/>
            <person name="Maruyama S."/>
            <person name="Takahara M."/>
            <person name="Miyagishima S."/>
            <person name="Mori T."/>
            <person name="Nishida K."/>
            <person name="Yagisawa F."/>
            <person name="Nishida K."/>
            <person name="Yoshida Y."/>
            <person name="Nishimura Y."/>
            <person name="Nakao S."/>
            <person name="Kobayashi T."/>
            <person name="Momoyama Y."/>
            <person name="Higashiyama T."/>
            <person name="Minoda A."/>
            <person name="Sano M."/>
            <person name="Nomoto H."/>
            <person name="Oishi K."/>
            <person name="Hayashi H."/>
            <person name="Ohta F."/>
            <person name="Nishizaka S."/>
            <person name="Haga S."/>
            <person name="Miura S."/>
            <person name="Morishita T."/>
            <person name="Kabeya Y."/>
            <person name="Terasawa K."/>
            <person name="Suzuki Y."/>
            <person name="Ishii Y."/>
            <person name="Asakawa S."/>
            <person name="Takano H."/>
            <person name="Ohta N."/>
            <person name="Kuroiwa H."/>
            <person name="Tanaka K."/>
            <person name="Shimizu N."/>
            <person name="Sugano S."/>
            <person name="Sato N."/>
            <person name="Nozaki H."/>
            <person name="Ogasawara N."/>
            <person name="Kohara Y."/>
            <person name="Kuroiwa T."/>
        </authorList>
    </citation>
    <scope>NUCLEOTIDE SEQUENCE [LARGE SCALE GENOMIC DNA]</scope>
    <source>
        <strain evidence="11 12">10D</strain>
    </source>
</reference>
<evidence type="ECO:0000256" key="7">
    <source>
        <dbReference type="PIRNR" id="PIRNR037677"/>
    </source>
</evidence>
<dbReference type="Pfam" id="PF00488">
    <property type="entry name" value="MutS_V"/>
    <property type="match status" value="1"/>
</dbReference>
<dbReference type="PIRSF" id="PIRSF037677">
    <property type="entry name" value="DNA_mis_repair_Msh6"/>
    <property type="match status" value="1"/>
</dbReference>
<dbReference type="InterPro" id="IPR007860">
    <property type="entry name" value="DNA_mmatch_repair_MutS_con_dom"/>
</dbReference>
<evidence type="ECO:0000256" key="6">
    <source>
        <dbReference type="ARBA" id="ARBA00023204"/>
    </source>
</evidence>
<dbReference type="GO" id="GO:0005829">
    <property type="term" value="C:cytosol"/>
    <property type="evidence" value="ECO:0007669"/>
    <property type="project" value="TreeGrafter"/>
</dbReference>
<dbReference type="InterPro" id="IPR036187">
    <property type="entry name" value="DNA_mismatch_repair_MutS_sf"/>
</dbReference>
<feature type="compositionally biased region" description="Basic and acidic residues" evidence="9">
    <location>
        <begin position="1064"/>
        <end position="1074"/>
    </location>
</feature>
<evidence type="ECO:0000256" key="8">
    <source>
        <dbReference type="RuleBase" id="RU003756"/>
    </source>
</evidence>
<dbReference type="InterPro" id="IPR016151">
    <property type="entry name" value="DNA_mismatch_repair_MutS_N"/>
</dbReference>
<dbReference type="Pfam" id="PF05190">
    <property type="entry name" value="MutS_IV"/>
    <property type="match status" value="1"/>
</dbReference>
<dbReference type="EMBL" id="AP006498">
    <property type="protein sequence ID" value="BAM81713.1"/>
    <property type="molecule type" value="Genomic_DNA"/>
</dbReference>
<dbReference type="InterPro" id="IPR007695">
    <property type="entry name" value="DNA_mismatch_repair_MutS-lik_N"/>
</dbReference>
<dbReference type="GO" id="GO:0006298">
    <property type="term" value="P:mismatch repair"/>
    <property type="evidence" value="ECO:0007669"/>
    <property type="project" value="InterPro"/>
</dbReference>
<dbReference type="PROSITE" id="PS00486">
    <property type="entry name" value="DNA_MISMATCH_REPAIR_2"/>
    <property type="match status" value="1"/>
</dbReference>
<dbReference type="Pfam" id="PF01624">
    <property type="entry name" value="MutS_I"/>
    <property type="match status" value="1"/>
</dbReference>
<dbReference type="STRING" id="280699.M1VJZ3"/>
<comment type="similarity">
    <text evidence="1 7 8">Belongs to the DNA mismatch repair MutS family.</text>
</comment>
<dbReference type="InterPro" id="IPR045076">
    <property type="entry name" value="MutS"/>
</dbReference>
<dbReference type="Pfam" id="PF05188">
    <property type="entry name" value="MutS_II"/>
    <property type="match status" value="1"/>
</dbReference>
<dbReference type="SUPFAM" id="SSF52540">
    <property type="entry name" value="P-loop containing nucleoside triphosphate hydrolases"/>
    <property type="match status" value="1"/>
</dbReference>
<feature type="domain" description="DNA mismatch repair proteins mutS family" evidence="10">
    <location>
        <begin position="951"/>
        <end position="967"/>
    </location>
</feature>
<dbReference type="SUPFAM" id="SSF55271">
    <property type="entry name" value="DNA repair protein MutS, domain I"/>
    <property type="match status" value="1"/>
</dbReference>
<keyword evidence="12" id="KW-1185">Reference proteome</keyword>
<evidence type="ECO:0000256" key="4">
    <source>
        <dbReference type="ARBA" id="ARBA00022840"/>
    </source>
</evidence>
<organism evidence="11 12">
    <name type="scientific">Cyanidioschyzon merolae (strain NIES-3377 / 10D)</name>
    <name type="common">Unicellular red alga</name>
    <dbReference type="NCBI Taxonomy" id="280699"/>
    <lineage>
        <taxon>Eukaryota</taxon>
        <taxon>Rhodophyta</taxon>
        <taxon>Bangiophyceae</taxon>
        <taxon>Cyanidiales</taxon>
        <taxon>Cyanidiaceae</taxon>
        <taxon>Cyanidioschyzon</taxon>
    </lineage>
</organism>